<keyword evidence="1" id="KW-1133">Transmembrane helix</keyword>
<evidence type="ECO:0000256" key="1">
    <source>
        <dbReference type="SAM" id="Phobius"/>
    </source>
</evidence>
<feature type="transmembrane region" description="Helical" evidence="1">
    <location>
        <begin position="115"/>
        <end position="135"/>
    </location>
</feature>
<dbReference type="RefSeq" id="WP_104482684.1">
    <property type="nucleotide sequence ID" value="NZ_CP154825.1"/>
</dbReference>
<dbReference type="InterPro" id="IPR021517">
    <property type="entry name" value="DUF3180"/>
</dbReference>
<keyword evidence="3" id="KW-1185">Reference proteome</keyword>
<protein>
    <submittedName>
        <fullName evidence="2">Uncharacterized protein DUF3180</fullName>
    </submittedName>
</protein>
<dbReference type="AlphaFoldDB" id="A0A2S6GEA7"/>
<feature type="transmembrane region" description="Helical" evidence="1">
    <location>
        <begin position="9"/>
        <end position="28"/>
    </location>
</feature>
<keyword evidence="1" id="KW-0472">Membrane</keyword>
<sequence length="154" mass="16361">MRFTRARDLVPAGLVVAVAVYLAAQLLYDRLPPLPRLAGLTLLALAVVEALFGFALRSRIQREEGRSVQPLTAARAVALAKASSLLGSIMAGAWLGLLGYVLPQSGRVDAAEHDVTVAVVGVVCALALIGAALWLEHCCRTPDDPDERRGDPIR</sequence>
<dbReference type="Pfam" id="PF11377">
    <property type="entry name" value="DUF3180"/>
    <property type="match status" value="1"/>
</dbReference>
<comment type="caution">
    <text evidence="2">The sequence shown here is derived from an EMBL/GenBank/DDBJ whole genome shotgun (WGS) entry which is preliminary data.</text>
</comment>
<gene>
    <name evidence="2" type="ORF">CLV40_12780</name>
</gene>
<feature type="transmembrane region" description="Helical" evidence="1">
    <location>
        <begin position="34"/>
        <end position="56"/>
    </location>
</feature>
<keyword evidence="1" id="KW-0812">Transmembrane</keyword>
<dbReference type="EMBL" id="PTIX01000027">
    <property type="protein sequence ID" value="PPK63553.1"/>
    <property type="molecule type" value="Genomic_DNA"/>
</dbReference>
<feature type="transmembrane region" description="Helical" evidence="1">
    <location>
        <begin position="77"/>
        <end position="103"/>
    </location>
</feature>
<name>A0A2S6GEA7_9PSEU</name>
<evidence type="ECO:0000313" key="3">
    <source>
        <dbReference type="Proteomes" id="UP000239203"/>
    </source>
</evidence>
<dbReference type="Proteomes" id="UP000239203">
    <property type="component" value="Unassembled WGS sequence"/>
</dbReference>
<accession>A0A2S6GEA7</accession>
<proteinExistence type="predicted"/>
<organism evidence="2 3">
    <name type="scientific">Actinokineospora auranticolor</name>
    <dbReference type="NCBI Taxonomy" id="155976"/>
    <lineage>
        <taxon>Bacteria</taxon>
        <taxon>Bacillati</taxon>
        <taxon>Actinomycetota</taxon>
        <taxon>Actinomycetes</taxon>
        <taxon>Pseudonocardiales</taxon>
        <taxon>Pseudonocardiaceae</taxon>
        <taxon>Actinokineospora</taxon>
    </lineage>
</organism>
<evidence type="ECO:0000313" key="2">
    <source>
        <dbReference type="EMBL" id="PPK63553.1"/>
    </source>
</evidence>
<reference evidence="2 3" key="1">
    <citation type="submission" date="2018-02" db="EMBL/GenBank/DDBJ databases">
        <title>Genomic Encyclopedia of Archaeal and Bacterial Type Strains, Phase II (KMG-II): from individual species to whole genera.</title>
        <authorList>
            <person name="Goeker M."/>
        </authorList>
    </citation>
    <scope>NUCLEOTIDE SEQUENCE [LARGE SCALE GENOMIC DNA]</scope>
    <source>
        <strain evidence="2 3">YU 961-1</strain>
    </source>
</reference>